<proteinExistence type="predicted"/>
<dbReference type="Gene3D" id="3.40.30.10">
    <property type="entry name" value="Glutaredoxin"/>
    <property type="match status" value="1"/>
</dbReference>
<feature type="chain" id="PRO_5036063102" evidence="1">
    <location>
        <begin position="21"/>
        <end position="235"/>
    </location>
</feature>
<dbReference type="RefSeq" id="WP_052062506.1">
    <property type="nucleotide sequence ID" value="NZ_JRMP02000003.1"/>
</dbReference>
<reference evidence="3 4" key="2">
    <citation type="journal article" date="2016" name="Infect. Immun.">
        <title>Helicobacter saguini, a Novel Helicobacter Isolated from Cotton-Top Tamarins with Ulcerative Colitis, Has Proinflammatory Properties and Induces Typhlocolitis and Dysplasia in Gnotobiotic IL-10-/- Mice.</title>
        <authorList>
            <person name="Shen Z."/>
            <person name="Mannion A."/>
            <person name="Whary M.T."/>
            <person name="Muthupalani S."/>
            <person name="Sheh A."/>
            <person name="Feng Y."/>
            <person name="Gong G."/>
            <person name="Vandamme P."/>
            <person name="Holcombe H.R."/>
            <person name="Paster B.J."/>
            <person name="Fox J.G."/>
        </authorList>
    </citation>
    <scope>NUCLEOTIDE SEQUENCE [LARGE SCALE GENOMIC DNA]</scope>
    <source>
        <strain evidence="3 4">MIT 97-6194</strain>
    </source>
</reference>
<feature type="signal peptide" evidence="1">
    <location>
        <begin position="1"/>
        <end position="20"/>
    </location>
</feature>
<accession>A0A347W687</accession>
<reference evidence="3" key="3">
    <citation type="submission" date="2018-04" db="EMBL/GenBank/DDBJ databases">
        <authorList>
            <person name="Sheh A."/>
            <person name="Shen Z."/>
            <person name="Mannion A.J."/>
            <person name="Fox J.G."/>
        </authorList>
    </citation>
    <scope>NUCLEOTIDE SEQUENCE</scope>
    <source>
        <strain evidence="3">MIT 97-6194</strain>
    </source>
</reference>
<keyword evidence="1" id="KW-0732">Signal</keyword>
<reference evidence="2 5" key="4">
    <citation type="submission" date="2019-12" db="EMBL/GenBank/DDBJ databases">
        <title>Multi-Generational Helicobacter saguini Isolates.</title>
        <authorList>
            <person name="Mannion A."/>
            <person name="Shen Z."/>
            <person name="Fox J.G."/>
        </authorList>
    </citation>
    <scope>NUCLEOTIDE SEQUENCE [LARGE SCALE GENOMIC DNA]</scope>
    <source>
        <strain evidence="2">16-048</strain>
        <strain evidence="5">16-048 (F4)</strain>
    </source>
</reference>
<dbReference type="STRING" id="1548018.LS64_08090"/>
<dbReference type="Proteomes" id="UP000477070">
    <property type="component" value="Unassembled WGS sequence"/>
</dbReference>
<dbReference type="OrthoDB" id="9800545at2"/>
<evidence type="ECO:0000256" key="1">
    <source>
        <dbReference type="SAM" id="SignalP"/>
    </source>
</evidence>
<evidence type="ECO:0000313" key="2">
    <source>
        <dbReference type="EMBL" id="MWV70318.1"/>
    </source>
</evidence>
<organism evidence="3 4">
    <name type="scientific">Helicobacter saguini</name>
    <dbReference type="NCBI Taxonomy" id="1548018"/>
    <lineage>
        <taxon>Bacteria</taxon>
        <taxon>Pseudomonadati</taxon>
        <taxon>Campylobacterota</taxon>
        <taxon>Epsilonproteobacteria</taxon>
        <taxon>Campylobacterales</taxon>
        <taxon>Helicobacteraceae</taxon>
        <taxon>Helicobacter</taxon>
    </lineage>
</organism>
<dbReference type="AlphaFoldDB" id="A0A347W687"/>
<keyword evidence="4" id="KW-1185">Reference proteome</keyword>
<dbReference type="InterPro" id="IPR036249">
    <property type="entry name" value="Thioredoxin-like_sf"/>
</dbReference>
<gene>
    <name evidence="2" type="ORF">DCO61_09975</name>
    <name evidence="3" type="ORF">LS64_002630</name>
</gene>
<protein>
    <submittedName>
        <fullName evidence="3">Uncharacterized protein</fullName>
    </submittedName>
</protein>
<dbReference type="Proteomes" id="UP000029714">
    <property type="component" value="Unassembled WGS sequence"/>
</dbReference>
<dbReference type="SUPFAM" id="SSF52833">
    <property type="entry name" value="Thioredoxin-like"/>
    <property type="match status" value="1"/>
</dbReference>
<name>A0A347W687_9HELI</name>
<evidence type="ECO:0000313" key="3">
    <source>
        <dbReference type="EMBL" id="TLD95269.1"/>
    </source>
</evidence>
<evidence type="ECO:0000313" key="5">
    <source>
        <dbReference type="Proteomes" id="UP000477070"/>
    </source>
</evidence>
<dbReference type="EMBL" id="QBIU01000002">
    <property type="protein sequence ID" value="MWV70318.1"/>
    <property type="molecule type" value="Genomic_DNA"/>
</dbReference>
<dbReference type="EMBL" id="JRMP02000003">
    <property type="protein sequence ID" value="TLD95269.1"/>
    <property type="molecule type" value="Genomic_DNA"/>
</dbReference>
<evidence type="ECO:0000313" key="4">
    <source>
        <dbReference type="Proteomes" id="UP000029714"/>
    </source>
</evidence>
<comment type="caution">
    <text evidence="3">The sequence shown here is derived from an EMBL/GenBank/DDBJ whole genome shotgun (WGS) entry which is preliminary data.</text>
</comment>
<sequence length="235" mass="26199">MKQIFVFFIFVCSFCNFALALDTNALQKRLKELTSVDFKVVSNKPASDASLLIVQSPSGERLIFLASSDGSYIVPLNGGLPLSEAKSALRASVEGVSVYNKDLKDSNAMKVLQKYTNYTLKIPAATKTTKTTYMVLDTMCPYCLQEVNKLDSYLKDSNVEVLMVAFLGAKSQKRTAGYYEELQKVTSRDDKIKLLKKVFTKEYDPKTGNDKITKEITESTIAAGIEGVPYMIFRK</sequence>
<reference evidence="3 4" key="1">
    <citation type="journal article" date="2014" name="Genome Announc.">
        <title>Draft genome sequences of eight enterohepatic helicobacter species isolated from both laboratory and wild rodents.</title>
        <authorList>
            <person name="Sheh A."/>
            <person name="Shen Z."/>
            <person name="Fox J.G."/>
        </authorList>
    </citation>
    <scope>NUCLEOTIDE SEQUENCE [LARGE SCALE GENOMIC DNA]</scope>
    <source>
        <strain evidence="3 4">MIT 97-6194</strain>
    </source>
</reference>